<dbReference type="Pfam" id="PF00072">
    <property type="entry name" value="Response_reg"/>
    <property type="match status" value="1"/>
</dbReference>
<name>A0A0E2D9V8_LEPIR</name>
<comment type="caution">
    <text evidence="4">The sequence shown here is derived from an EMBL/GenBank/DDBJ whole genome shotgun (WGS) entry which is preliminary data.</text>
</comment>
<feature type="modified residue" description="4-aspartylphosphate" evidence="1">
    <location>
        <position position="67"/>
    </location>
</feature>
<evidence type="ECO:0000313" key="4">
    <source>
        <dbReference type="EMBL" id="EKR56698.1"/>
    </source>
</evidence>
<feature type="domain" description="Response regulatory" evidence="3">
    <location>
        <begin position="16"/>
        <end position="135"/>
    </location>
</feature>
<protein>
    <submittedName>
        <fullName evidence="4">Response regulator receiver domain protein</fullName>
    </submittedName>
</protein>
<sequence length="135" mass="15992">MRNKKSNLILISSNQKIIIVDDNQKYAQQLSSLLLSKKETIQISCAENIRSGYKKILKGNFEVFFCDITIRKRLVGFYLVHRLRKRNDRIKIILMSTIFDYRIFFILFYRIIKFSFALNGICRKSDVINGKLVIY</sequence>
<dbReference type="CDD" id="cd00156">
    <property type="entry name" value="REC"/>
    <property type="match status" value="1"/>
</dbReference>
<evidence type="ECO:0000259" key="3">
    <source>
        <dbReference type="PROSITE" id="PS50110"/>
    </source>
</evidence>
<gene>
    <name evidence="4" type="ORF">LEP1GSC105_3182</name>
</gene>
<keyword evidence="1" id="KW-0597">Phosphoprotein</keyword>
<dbReference type="RefSeq" id="WP_001244702.1">
    <property type="nucleotide sequence ID" value="NZ_AHNR02000013.1"/>
</dbReference>
<keyword evidence="2" id="KW-0472">Membrane</keyword>
<reference evidence="4 5" key="1">
    <citation type="submission" date="2012-10" db="EMBL/GenBank/DDBJ databases">
        <authorList>
            <person name="Harkins D.M."/>
            <person name="Durkin A.S."/>
            <person name="Brinkac L.M."/>
            <person name="Haft D.H."/>
            <person name="Selengut J.D."/>
            <person name="Sanka R."/>
            <person name="DePew J."/>
            <person name="Purushe J."/>
            <person name="Chanthongthip A."/>
            <person name="Lattana O."/>
            <person name="Phetsouvanh R."/>
            <person name="Newton P.N."/>
            <person name="Vinetz J.M."/>
            <person name="Sutton G.G."/>
            <person name="Nierman W.C."/>
            <person name="Fouts D.E."/>
        </authorList>
    </citation>
    <scope>NUCLEOTIDE SEQUENCE [LARGE SCALE GENOMIC DNA]</scope>
    <source>
        <strain evidence="4 5">UI 12758</strain>
    </source>
</reference>
<dbReference type="Gene3D" id="3.40.50.2300">
    <property type="match status" value="1"/>
</dbReference>
<proteinExistence type="predicted"/>
<accession>A0A0E2D9V8</accession>
<dbReference type="InterPro" id="IPR001789">
    <property type="entry name" value="Sig_transdc_resp-reg_receiver"/>
</dbReference>
<dbReference type="PROSITE" id="PS50110">
    <property type="entry name" value="RESPONSE_REGULATORY"/>
    <property type="match status" value="1"/>
</dbReference>
<dbReference type="SUPFAM" id="SSF52172">
    <property type="entry name" value="CheY-like"/>
    <property type="match status" value="1"/>
</dbReference>
<dbReference type="AlphaFoldDB" id="A0A0E2D9V8"/>
<dbReference type="GO" id="GO:0000160">
    <property type="term" value="P:phosphorelay signal transduction system"/>
    <property type="evidence" value="ECO:0007669"/>
    <property type="project" value="InterPro"/>
</dbReference>
<keyword evidence="2" id="KW-0812">Transmembrane</keyword>
<dbReference type="InterPro" id="IPR011006">
    <property type="entry name" value="CheY-like_superfamily"/>
</dbReference>
<dbReference type="GeneID" id="61143290"/>
<feature type="transmembrane region" description="Helical" evidence="2">
    <location>
        <begin position="92"/>
        <end position="112"/>
    </location>
</feature>
<evidence type="ECO:0000256" key="1">
    <source>
        <dbReference type="PROSITE-ProRule" id="PRU00169"/>
    </source>
</evidence>
<dbReference type="EMBL" id="AHNR02000013">
    <property type="protein sequence ID" value="EKR56698.1"/>
    <property type="molecule type" value="Genomic_DNA"/>
</dbReference>
<dbReference type="Proteomes" id="UP000001340">
    <property type="component" value="Unassembled WGS sequence"/>
</dbReference>
<evidence type="ECO:0000313" key="5">
    <source>
        <dbReference type="Proteomes" id="UP000001340"/>
    </source>
</evidence>
<keyword evidence="2" id="KW-1133">Transmembrane helix</keyword>
<organism evidence="4 5">
    <name type="scientific">Leptospira interrogans str. UI 12758</name>
    <dbReference type="NCBI Taxonomy" id="1049938"/>
    <lineage>
        <taxon>Bacteria</taxon>
        <taxon>Pseudomonadati</taxon>
        <taxon>Spirochaetota</taxon>
        <taxon>Spirochaetia</taxon>
        <taxon>Leptospirales</taxon>
        <taxon>Leptospiraceae</taxon>
        <taxon>Leptospira</taxon>
    </lineage>
</organism>
<evidence type="ECO:0000256" key="2">
    <source>
        <dbReference type="SAM" id="Phobius"/>
    </source>
</evidence>